<gene>
    <name evidence="1" type="ORF">FKW44_004297</name>
    <name evidence="2" type="ORF">FKW44_004650</name>
</gene>
<reference evidence="3" key="1">
    <citation type="submission" date="2021-01" db="EMBL/GenBank/DDBJ databases">
        <title>Caligus Genome Assembly.</title>
        <authorList>
            <person name="Gallardo-Escarate C."/>
        </authorList>
    </citation>
    <scope>NUCLEOTIDE SEQUENCE [LARGE SCALE GENOMIC DNA]</scope>
</reference>
<name>A0A7T8HLE7_CALRO</name>
<feature type="non-terminal residue" evidence="1">
    <location>
        <position position="1"/>
    </location>
</feature>
<sequence length="63" mass="7148">KKGKLIKYLHVLNYPDIVLISDTRLKRNEDWSFLSQTYKAITSNAKVSNVGYPSRGVAILARP</sequence>
<accession>A0A7T8HLE7</accession>
<reference evidence="1" key="2">
    <citation type="journal article" name="Sci. Data">
        <title>Chromosome-scale genome assembly of the sea louse Caligus rogercresseyi by SMRT sequencing and Hi-C analysis.</title>
        <authorList>
            <person name="Gallardo-Escarate C."/>
            <person name="Valenzuela-Munoz V."/>
            <person name="Nunez-Acuna G."/>
            <person name="Valenzuela-Miranda D."/>
            <person name="Goncalves A.T."/>
            <person name="Escobar-Sepulveda H."/>
            <person name="Liachko I."/>
            <person name="Nelson B."/>
            <person name="Roberts S."/>
            <person name="Warren W."/>
        </authorList>
    </citation>
    <scope>NUCLEOTIDE SEQUENCE</scope>
    <source>
        <tissue evidence="1">Whole tissue</tissue>
    </source>
</reference>
<evidence type="ECO:0000313" key="3">
    <source>
        <dbReference type="Proteomes" id="UP000595437"/>
    </source>
</evidence>
<feature type="non-terminal residue" evidence="1">
    <location>
        <position position="63"/>
    </location>
</feature>
<dbReference type="EMBL" id="CP045892">
    <property type="protein sequence ID" value="QQP52217.1"/>
    <property type="molecule type" value="Genomic_DNA"/>
</dbReference>
<organism evidence="1 3">
    <name type="scientific">Caligus rogercresseyi</name>
    <name type="common">Sea louse</name>
    <dbReference type="NCBI Taxonomy" id="217165"/>
    <lineage>
        <taxon>Eukaryota</taxon>
        <taxon>Metazoa</taxon>
        <taxon>Ecdysozoa</taxon>
        <taxon>Arthropoda</taxon>
        <taxon>Crustacea</taxon>
        <taxon>Multicrustacea</taxon>
        <taxon>Hexanauplia</taxon>
        <taxon>Copepoda</taxon>
        <taxon>Siphonostomatoida</taxon>
        <taxon>Caligidae</taxon>
        <taxon>Caligus</taxon>
    </lineage>
</organism>
<dbReference type="Proteomes" id="UP000595437">
    <property type="component" value="Chromosome 3"/>
</dbReference>
<evidence type="ECO:0000313" key="2">
    <source>
        <dbReference type="EMBL" id="QQP52483.1"/>
    </source>
</evidence>
<evidence type="ECO:0000313" key="1">
    <source>
        <dbReference type="EMBL" id="QQP52217.1"/>
    </source>
</evidence>
<keyword evidence="3" id="KW-1185">Reference proteome</keyword>
<proteinExistence type="predicted"/>
<protein>
    <submittedName>
        <fullName evidence="1">Uncharacterized protein</fullName>
    </submittedName>
</protein>
<dbReference type="AlphaFoldDB" id="A0A7T8HLE7"/>
<dbReference type="EMBL" id="CP045892">
    <property type="protein sequence ID" value="QQP52483.1"/>
    <property type="molecule type" value="Genomic_DNA"/>
</dbReference>